<keyword evidence="1" id="KW-0812">Transmembrane</keyword>
<reference evidence="2" key="1">
    <citation type="submission" date="2020-10" db="EMBL/GenBank/DDBJ databases">
        <authorList>
            <person name="Hahn C.J."/>
            <person name="Laso-Perez R."/>
            <person name="Vulcano F."/>
            <person name="Vaziourakis K.-M."/>
            <person name="Stokke R."/>
            <person name="Steen I.H."/>
            <person name="Teske A."/>
            <person name="Boetius A."/>
            <person name="Liebeke M."/>
            <person name="Amann R."/>
            <person name="Knittel K."/>
        </authorList>
    </citation>
    <scope>NUCLEOTIDE SEQUENCE</scope>
    <source>
        <strain evidence="2">Gfbio:e3339647-f889-4370-9287-4fb5cb688e4c:AG392D22_GoMArc1</strain>
    </source>
</reference>
<accession>A0A811TB06</accession>
<keyword evidence="1" id="KW-1133">Transmembrane helix</keyword>
<dbReference type="Proteomes" id="UP000634805">
    <property type="component" value="Unassembled WGS sequence"/>
</dbReference>
<proteinExistence type="predicted"/>
<feature type="transmembrane region" description="Helical" evidence="1">
    <location>
        <begin position="7"/>
        <end position="26"/>
    </location>
</feature>
<sequence>MNWFTDIPKIVSAIIVVSAVIGVISFNNSIDYGNPDKLDENSEKTRDFVVDNVVSIEIKWISWIDDKVTNPLVLLVLFFGILWFFGPFPPKSRQ</sequence>
<evidence type="ECO:0000313" key="2">
    <source>
        <dbReference type="EMBL" id="CAD6492832.1"/>
    </source>
</evidence>
<evidence type="ECO:0000313" key="3">
    <source>
        <dbReference type="Proteomes" id="UP000634805"/>
    </source>
</evidence>
<evidence type="ECO:0000256" key="1">
    <source>
        <dbReference type="SAM" id="Phobius"/>
    </source>
</evidence>
<gene>
    <name evidence="2" type="ORF">EMLJLAPB_00379</name>
</gene>
<dbReference type="EMBL" id="CAJHIS010000007">
    <property type="protein sequence ID" value="CAD6492832.1"/>
    <property type="molecule type" value="Genomic_DNA"/>
</dbReference>
<organism evidence="2 3">
    <name type="scientific">Candidatus Argoarchaeum ethanivorans</name>
    <dbReference type="NCBI Taxonomy" id="2608793"/>
    <lineage>
        <taxon>Archaea</taxon>
        <taxon>Methanobacteriati</taxon>
        <taxon>Methanobacteriota</taxon>
        <taxon>Stenosarchaea group</taxon>
        <taxon>Methanomicrobia</taxon>
        <taxon>Methanosarcinales</taxon>
        <taxon>Methanosarcinales incertae sedis</taxon>
        <taxon>GOM Arc I cluster</taxon>
        <taxon>Candidatus Argoarchaeum</taxon>
    </lineage>
</organism>
<dbReference type="AlphaFoldDB" id="A0A811TB06"/>
<feature type="transmembrane region" description="Helical" evidence="1">
    <location>
        <begin position="68"/>
        <end position="86"/>
    </location>
</feature>
<protein>
    <submittedName>
        <fullName evidence="2">Uncharacterized protein</fullName>
    </submittedName>
</protein>
<keyword evidence="1" id="KW-0472">Membrane</keyword>
<comment type="caution">
    <text evidence="2">The sequence shown here is derived from an EMBL/GenBank/DDBJ whole genome shotgun (WGS) entry which is preliminary data.</text>
</comment>
<name>A0A811TB06_9EURY</name>